<name>A0A2N5SR81_9BASI</name>
<dbReference type="AlphaFoldDB" id="A0A2N5SR81"/>
<dbReference type="EMBL" id="PGCI01000789">
    <property type="protein sequence ID" value="PLW15752.1"/>
    <property type="molecule type" value="Genomic_DNA"/>
</dbReference>
<reference evidence="1 2" key="1">
    <citation type="submission" date="2017-11" db="EMBL/GenBank/DDBJ databases">
        <title>De novo assembly and phasing of dikaryotic genomes from two isolates of Puccinia coronata f. sp. avenae, the causal agent of oat crown rust.</title>
        <authorList>
            <person name="Miller M.E."/>
            <person name="Zhang Y."/>
            <person name="Omidvar V."/>
            <person name="Sperschneider J."/>
            <person name="Schwessinger B."/>
            <person name="Raley C."/>
            <person name="Palmer J.M."/>
            <person name="Garnica D."/>
            <person name="Upadhyaya N."/>
            <person name="Rathjen J."/>
            <person name="Taylor J.M."/>
            <person name="Park R.F."/>
            <person name="Dodds P.N."/>
            <person name="Hirsch C.D."/>
            <person name="Kianian S.F."/>
            <person name="Figueroa M."/>
        </authorList>
    </citation>
    <scope>NUCLEOTIDE SEQUENCE [LARGE SCALE GENOMIC DNA]</scope>
    <source>
        <strain evidence="1">12SD80</strain>
    </source>
</reference>
<evidence type="ECO:0000313" key="1">
    <source>
        <dbReference type="EMBL" id="PLW15752.1"/>
    </source>
</evidence>
<accession>A0A2N5SR81</accession>
<gene>
    <name evidence="1" type="ORF">PCASD_22370</name>
</gene>
<evidence type="ECO:0000313" key="2">
    <source>
        <dbReference type="Proteomes" id="UP000235392"/>
    </source>
</evidence>
<organism evidence="1 2">
    <name type="scientific">Puccinia coronata f. sp. avenae</name>
    <dbReference type="NCBI Taxonomy" id="200324"/>
    <lineage>
        <taxon>Eukaryota</taxon>
        <taxon>Fungi</taxon>
        <taxon>Dikarya</taxon>
        <taxon>Basidiomycota</taxon>
        <taxon>Pucciniomycotina</taxon>
        <taxon>Pucciniomycetes</taxon>
        <taxon>Pucciniales</taxon>
        <taxon>Pucciniaceae</taxon>
        <taxon>Puccinia</taxon>
    </lineage>
</organism>
<protein>
    <submittedName>
        <fullName evidence="1">Uncharacterized protein</fullName>
    </submittedName>
</protein>
<proteinExistence type="predicted"/>
<dbReference type="Proteomes" id="UP000235392">
    <property type="component" value="Unassembled WGS sequence"/>
</dbReference>
<sequence length="126" mass="13576">MIITSPLALPALTGQTRQFERCSNSRVRPVSDRSKSQLVGQICLTGPGWSQELIGQACLTRRQVLRLDSACPTTGRTWLFEHCLNCCARPVNAGSVASPTSLLALPDSSVSILLTTLPHHSNSFTA</sequence>
<comment type="caution">
    <text evidence="1">The sequence shown here is derived from an EMBL/GenBank/DDBJ whole genome shotgun (WGS) entry which is preliminary data.</text>
</comment>